<evidence type="ECO:0000313" key="16">
    <source>
        <dbReference type="Proteomes" id="UP000186917"/>
    </source>
</evidence>
<organism evidence="15 16">
    <name type="scientific">Filimonas lacunae</name>
    <dbReference type="NCBI Taxonomy" id="477680"/>
    <lineage>
        <taxon>Bacteria</taxon>
        <taxon>Pseudomonadati</taxon>
        <taxon>Bacteroidota</taxon>
        <taxon>Chitinophagia</taxon>
        <taxon>Chitinophagales</taxon>
        <taxon>Chitinophagaceae</taxon>
        <taxon>Filimonas</taxon>
    </lineage>
</organism>
<name>A0A1N7PB98_9BACT</name>
<dbReference type="InterPro" id="IPR039426">
    <property type="entry name" value="TonB-dep_rcpt-like"/>
</dbReference>
<comment type="subcellular location">
    <subcellularLocation>
        <location evidence="1 10">Cell outer membrane</location>
        <topology evidence="1 10">Multi-pass membrane protein</topology>
    </subcellularLocation>
</comment>
<dbReference type="CDD" id="cd01347">
    <property type="entry name" value="ligand_gated_channel"/>
    <property type="match status" value="1"/>
</dbReference>
<gene>
    <name evidence="15" type="ORF">SAMN05421788_103345</name>
</gene>
<dbReference type="Gene3D" id="2.40.170.20">
    <property type="entry name" value="TonB-dependent receptor, beta-barrel domain"/>
    <property type="match status" value="1"/>
</dbReference>
<evidence type="ECO:0000256" key="3">
    <source>
        <dbReference type="ARBA" id="ARBA00022452"/>
    </source>
</evidence>
<evidence type="ECO:0000256" key="12">
    <source>
        <dbReference type="SAM" id="SignalP"/>
    </source>
</evidence>
<evidence type="ECO:0000256" key="8">
    <source>
        <dbReference type="ARBA" id="ARBA00023170"/>
    </source>
</evidence>
<feature type="domain" description="TonB-dependent receptor-like beta-barrel" evidence="13">
    <location>
        <begin position="181"/>
        <end position="615"/>
    </location>
</feature>
<keyword evidence="3 10" id="KW-1134">Transmembrane beta strand</keyword>
<dbReference type="Gene3D" id="2.170.130.10">
    <property type="entry name" value="TonB-dependent receptor, plug domain"/>
    <property type="match status" value="1"/>
</dbReference>
<dbReference type="InterPro" id="IPR000531">
    <property type="entry name" value="Beta-barrel_TonB"/>
</dbReference>
<keyword evidence="8" id="KW-0675">Receptor</keyword>
<keyword evidence="16" id="KW-1185">Reference proteome</keyword>
<keyword evidence="2 10" id="KW-0813">Transport</keyword>
<keyword evidence="4 10" id="KW-0812">Transmembrane</keyword>
<dbReference type="GO" id="GO:0015344">
    <property type="term" value="F:siderophore uptake transmembrane transporter activity"/>
    <property type="evidence" value="ECO:0007669"/>
    <property type="project" value="TreeGrafter"/>
</dbReference>
<dbReference type="Pfam" id="PF07715">
    <property type="entry name" value="Plug"/>
    <property type="match status" value="1"/>
</dbReference>
<dbReference type="STRING" id="477680.SAMN05421788_103345"/>
<dbReference type="PROSITE" id="PS52016">
    <property type="entry name" value="TONB_DEPENDENT_REC_3"/>
    <property type="match status" value="1"/>
</dbReference>
<dbReference type="RefSeq" id="WP_231940287.1">
    <property type="nucleotide sequence ID" value="NZ_AP017422.1"/>
</dbReference>
<keyword evidence="5 12" id="KW-0732">Signal</keyword>
<dbReference type="Proteomes" id="UP000186917">
    <property type="component" value="Unassembled WGS sequence"/>
</dbReference>
<evidence type="ECO:0000259" key="13">
    <source>
        <dbReference type="Pfam" id="PF00593"/>
    </source>
</evidence>
<comment type="similarity">
    <text evidence="10 11">Belongs to the TonB-dependent receptor family.</text>
</comment>
<keyword evidence="7 10" id="KW-0472">Membrane</keyword>
<dbReference type="PANTHER" id="PTHR30069:SF29">
    <property type="entry name" value="HEMOGLOBIN AND HEMOGLOBIN-HAPTOGLOBIN-BINDING PROTEIN 1-RELATED"/>
    <property type="match status" value="1"/>
</dbReference>
<evidence type="ECO:0000256" key="10">
    <source>
        <dbReference type="PROSITE-ProRule" id="PRU01360"/>
    </source>
</evidence>
<dbReference type="InterPro" id="IPR036942">
    <property type="entry name" value="Beta-barrel_TonB_sf"/>
</dbReference>
<feature type="chain" id="PRO_5012930156" evidence="12">
    <location>
        <begin position="25"/>
        <end position="641"/>
    </location>
</feature>
<keyword evidence="9 10" id="KW-0998">Cell outer membrane</keyword>
<evidence type="ECO:0000256" key="4">
    <source>
        <dbReference type="ARBA" id="ARBA00022692"/>
    </source>
</evidence>
<feature type="signal peptide" evidence="12">
    <location>
        <begin position="1"/>
        <end position="24"/>
    </location>
</feature>
<evidence type="ECO:0000256" key="9">
    <source>
        <dbReference type="ARBA" id="ARBA00023237"/>
    </source>
</evidence>
<reference evidence="16" key="1">
    <citation type="submission" date="2017-01" db="EMBL/GenBank/DDBJ databases">
        <authorList>
            <person name="Varghese N."/>
            <person name="Submissions S."/>
        </authorList>
    </citation>
    <scope>NUCLEOTIDE SEQUENCE [LARGE SCALE GENOMIC DNA]</scope>
    <source>
        <strain evidence="16">DSM 21054</strain>
    </source>
</reference>
<dbReference type="InterPro" id="IPR012910">
    <property type="entry name" value="Plug_dom"/>
</dbReference>
<feature type="domain" description="TonB-dependent receptor plug" evidence="14">
    <location>
        <begin position="47"/>
        <end position="152"/>
    </location>
</feature>
<evidence type="ECO:0000256" key="5">
    <source>
        <dbReference type="ARBA" id="ARBA00022729"/>
    </source>
</evidence>
<evidence type="ECO:0000313" key="15">
    <source>
        <dbReference type="EMBL" id="SIT07786.1"/>
    </source>
</evidence>
<dbReference type="AlphaFoldDB" id="A0A1N7PB98"/>
<dbReference type="GO" id="GO:0009279">
    <property type="term" value="C:cell outer membrane"/>
    <property type="evidence" value="ECO:0007669"/>
    <property type="project" value="UniProtKB-SubCell"/>
</dbReference>
<protein>
    <submittedName>
        <fullName evidence="15">Iron complex outermembrane recepter protein</fullName>
    </submittedName>
</protein>
<proteinExistence type="inferred from homology"/>
<accession>A0A1N7PB98</accession>
<sequence length="641" mass="70392">MQMMFSRIALPVAAGMLSVLCANAQEPASNLDPVTITATVNPLASSKTGRNLYVIKGEDIAKMPVHSLDELLRYLPGFEVQARGPMGAQSDLVIRGGTFQQVLVVVDGLRVNDPNTGHFSSYIPVSPSDIERIEVLKGASSAIYGSDAVGGVVHIITKTFSHTGVPSQNYNASVTGGAYGLFNANASGYYSNDKLSVSLGGQTNNADGQPQRGIDGYFHLHTISAAASYKLSNHWKLAYRLSYDSRKFAAQNFYTTAVGDTANEKVSTWWHQLSLSYRNNHNSFSLQGGYKNVNDHYQYTPHAVANDNRSKLWQSLAIYAHEFSNNISLISGAQFQQKSIASNDRGNHTVNQAAGFVSMTAAVNQHITLSPAVRLDWNEAAGYELVPQINASYKQGRFQLRGSAGKTIRNADFTELYNNYNKTLVSSGQRVGNPDLKAERSFSYEAGADYFGKNLRISSTLFQRRHSNLIDWTTTAYADMPRQSNLSPTSSYALATNIAKMVTSGVETDIQWTKTYHEKHTISATAGAIWLDSDTKEGKSSFYLSSHAKFLVNGMLRYSNPLFAISFNGLYKTRDPQSAANILGQVTKEYFVASLKAEVFVIKNKLGVYGEADNLFNKTYADLTGAQMPGRWLMGGIRFNY</sequence>
<dbReference type="EMBL" id="FTOR01000003">
    <property type="protein sequence ID" value="SIT07786.1"/>
    <property type="molecule type" value="Genomic_DNA"/>
</dbReference>
<evidence type="ECO:0000256" key="1">
    <source>
        <dbReference type="ARBA" id="ARBA00004571"/>
    </source>
</evidence>
<evidence type="ECO:0000259" key="14">
    <source>
        <dbReference type="Pfam" id="PF07715"/>
    </source>
</evidence>
<dbReference type="InterPro" id="IPR037066">
    <property type="entry name" value="Plug_dom_sf"/>
</dbReference>
<dbReference type="GO" id="GO:0044718">
    <property type="term" value="P:siderophore transmembrane transport"/>
    <property type="evidence" value="ECO:0007669"/>
    <property type="project" value="TreeGrafter"/>
</dbReference>
<keyword evidence="6 11" id="KW-0798">TonB box</keyword>
<dbReference type="PANTHER" id="PTHR30069">
    <property type="entry name" value="TONB-DEPENDENT OUTER MEMBRANE RECEPTOR"/>
    <property type="match status" value="1"/>
</dbReference>
<evidence type="ECO:0000256" key="6">
    <source>
        <dbReference type="ARBA" id="ARBA00023077"/>
    </source>
</evidence>
<dbReference type="Pfam" id="PF00593">
    <property type="entry name" value="TonB_dep_Rec_b-barrel"/>
    <property type="match status" value="1"/>
</dbReference>
<evidence type="ECO:0000256" key="11">
    <source>
        <dbReference type="RuleBase" id="RU003357"/>
    </source>
</evidence>
<evidence type="ECO:0000256" key="2">
    <source>
        <dbReference type="ARBA" id="ARBA00022448"/>
    </source>
</evidence>
<dbReference type="SUPFAM" id="SSF56935">
    <property type="entry name" value="Porins"/>
    <property type="match status" value="1"/>
</dbReference>
<evidence type="ECO:0000256" key="7">
    <source>
        <dbReference type="ARBA" id="ARBA00023136"/>
    </source>
</evidence>